<feature type="transmembrane region" description="Helical" evidence="1">
    <location>
        <begin position="199"/>
        <end position="218"/>
    </location>
</feature>
<proteinExistence type="predicted"/>
<evidence type="ECO:0008006" key="4">
    <source>
        <dbReference type="Google" id="ProtNLM"/>
    </source>
</evidence>
<feature type="transmembrane region" description="Helical" evidence="1">
    <location>
        <begin position="238"/>
        <end position="257"/>
    </location>
</feature>
<gene>
    <name evidence="2" type="ORF">J2S55_005207</name>
</gene>
<comment type="caution">
    <text evidence="2">The sequence shown here is derived from an EMBL/GenBank/DDBJ whole genome shotgun (WGS) entry which is preliminary data.</text>
</comment>
<keyword evidence="3" id="KW-1185">Reference proteome</keyword>
<organism evidence="2 3">
    <name type="scientific">Streptosporangium brasiliense</name>
    <dbReference type="NCBI Taxonomy" id="47480"/>
    <lineage>
        <taxon>Bacteria</taxon>
        <taxon>Bacillati</taxon>
        <taxon>Actinomycetota</taxon>
        <taxon>Actinomycetes</taxon>
        <taxon>Streptosporangiales</taxon>
        <taxon>Streptosporangiaceae</taxon>
        <taxon>Streptosporangium</taxon>
    </lineage>
</organism>
<evidence type="ECO:0000313" key="3">
    <source>
        <dbReference type="Proteomes" id="UP001230426"/>
    </source>
</evidence>
<dbReference type="EMBL" id="JAUSRB010000002">
    <property type="protein sequence ID" value="MDP9865941.1"/>
    <property type="molecule type" value="Genomic_DNA"/>
</dbReference>
<protein>
    <recommendedName>
        <fullName evidence="4">DUF2812 domain-containing protein</fullName>
    </recommendedName>
</protein>
<keyword evidence="1" id="KW-0812">Transmembrane</keyword>
<sequence length="264" mass="28120">MSGHVDEATGSGRPGEAGGGYFGELAVLLAEAGTPADRVRATLDDLAGYLAESGGAPEEEFGPVAELARELAVPPAPPAGPAAGARTWRWTADLFHDVKMLNEYGAQGWEVDRVDAKGLFVSVRDPEHPQQWEYRRELVPPGRRQSLLDLLAPDGWEPCGTWVRFEYFKRPKAASVGPAAELAAPPQAPGRSLFFSPKFYALVAATLVLAAVALVSLLRSAGEELTGSEGGLDTVLGLLTGAAVGALVPMVLLWLAARRRDRRR</sequence>
<accession>A0ABT9RAQ8</accession>
<reference evidence="2 3" key="1">
    <citation type="submission" date="2023-07" db="EMBL/GenBank/DDBJ databases">
        <title>Sequencing the genomes of 1000 actinobacteria strains.</title>
        <authorList>
            <person name="Klenk H.-P."/>
        </authorList>
    </citation>
    <scope>NUCLEOTIDE SEQUENCE [LARGE SCALE GENOMIC DNA]</scope>
    <source>
        <strain evidence="2 3">DSM 44109</strain>
    </source>
</reference>
<evidence type="ECO:0000256" key="1">
    <source>
        <dbReference type="SAM" id="Phobius"/>
    </source>
</evidence>
<dbReference type="RefSeq" id="WP_306865886.1">
    <property type="nucleotide sequence ID" value="NZ_JAUSRB010000002.1"/>
</dbReference>
<evidence type="ECO:0000313" key="2">
    <source>
        <dbReference type="EMBL" id="MDP9865941.1"/>
    </source>
</evidence>
<dbReference type="Proteomes" id="UP001230426">
    <property type="component" value="Unassembled WGS sequence"/>
</dbReference>
<name>A0ABT9RAQ8_9ACTN</name>
<keyword evidence="1" id="KW-1133">Transmembrane helix</keyword>
<keyword evidence="1" id="KW-0472">Membrane</keyword>